<keyword evidence="4" id="KW-1185">Reference proteome</keyword>
<feature type="domain" description="Ig-like" evidence="3">
    <location>
        <begin position="115"/>
        <end position="190"/>
    </location>
</feature>
<dbReference type="RefSeq" id="XP_022238667.1">
    <property type="nucleotide sequence ID" value="XM_022382959.1"/>
</dbReference>
<dbReference type="InterPro" id="IPR007110">
    <property type="entry name" value="Ig-like_dom"/>
</dbReference>
<gene>
    <name evidence="5" type="primary">LOC106457148</name>
</gene>
<dbReference type="GeneID" id="106457148"/>
<dbReference type="PANTHER" id="PTHR13817:SF166">
    <property type="entry name" value="NEURONAL IGCAM-RELATED"/>
    <property type="match status" value="1"/>
</dbReference>
<evidence type="ECO:0000259" key="3">
    <source>
        <dbReference type="PROSITE" id="PS50835"/>
    </source>
</evidence>
<evidence type="ECO:0000313" key="4">
    <source>
        <dbReference type="Proteomes" id="UP000694941"/>
    </source>
</evidence>
<evidence type="ECO:0000313" key="5">
    <source>
        <dbReference type="RefSeq" id="XP_022238667.1"/>
    </source>
</evidence>
<dbReference type="InterPro" id="IPR013151">
    <property type="entry name" value="Immunoglobulin_dom"/>
</dbReference>
<dbReference type="Gene3D" id="2.60.40.10">
    <property type="entry name" value="Immunoglobulins"/>
    <property type="match status" value="5"/>
</dbReference>
<feature type="domain" description="Ig-like" evidence="3">
    <location>
        <begin position="421"/>
        <end position="487"/>
    </location>
</feature>
<dbReference type="InterPro" id="IPR013098">
    <property type="entry name" value="Ig_I-set"/>
</dbReference>
<dbReference type="PROSITE" id="PS50835">
    <property type="entry name" value="IG_LIKE"/>
    <property type="match status" value="5"/>
</dbReference>
<feature type="domain" description="Ig-like" evidence="3">
    <location>
        <begin position="492"/>
        <end position="584"/>
    </location>
</feature>
<dbReference type="InterPro" id="IPR036179">
    <property type="entry name" value="Ig-like_dom_sf"/>
</dbReference>
<keyword evidence="2" id="KW-1133">Transmembrane helix</keyword>
<dbReference type="InterPro" id="IPR013783">
    <property type="entry name" value="Ig-like_fold"/>
</dbReference>
<keyword evidence="1" id="KW-0677">Repeat</keyword>
<dbReference type="Proteomes" id="UP000694941">
    <property type="component" value="Unplaced"/>
</dbReference>
<dbReference type="Pfam" id="PF00047">
    <property type="entry name" value="ig"/>
    <property type="match status" value="1"/>
</dbReference>
<proteinExistence type="predicted"/>
<evidence type="ECO:0000256" key="2">
    <source>
        <dbReference type="SAM" id="Phobius"/>
    </source>
</evidence>
<reference evidence="5" key="1">
    <citation type="submission" date="2025-08" db="UniProtKB">
        <authorList>
            <consortium name="RefSeq"/>
        </authorList>
    </citation>
    <scope>IDENTIFICATION</scope>
    <source>
        <tissue evidence="5">Muscle</tissue>
    </source>
</reference>
<dbReference type="PRINTS" id="PR01832">
    <property type="entry name" value="VEGFRECEPTOR"/>
</dbReference>
<dbReference type="SMART" id="SM00408">
    <property type="entry name" value="IGc2"/>
    <property type="match status" value="5"/>
</dbReference>
<dbReference type="InterPro" id="IPR050964">
    <property type="entry name" value="Striated_Muscle_Regulatory"/>
</dbReference>
<accession>A0ABM1S4W2</accession>
<evidence type="ECO:0000256" key="1">
    <source>
        <dbReference type="ARBA" id="ARBA00022737"/>
    </source>
</evidence>
<sequence length="644" mass="72637">MKIRPILAESIYAQSQKVRYRRPEGWELGIPVCGNSIDLRHPKIRADSMKDFWLKYPFHGKNSVGMRENISNISDPEHSKTHIAVELNLSHIDKSPLPYRVFLSLNGGLKSVVQPFEVQYSGEDVVQEGSSFSIGCVISKHDSARWTKNRVKISSDDDYIFNEEVDEDNNVHLTLKVESAKSDHSGDYRCSRFSAASHHVEVVSDDTTEKEESTENKFGLPSVLLEINETIVLECSIASESYHVDWYKNGNRITASKFSNKEVEGNRLIIREARISDGGEYMCMVDDPEYEGASMGTVMHVRSEPYVEPFPEKLNVIQGRPLLLECDAHGFPKPTISWFIGNEPLETFLHQNNLTISTLSNSEGLLDAMLSIQEPISNLYTCVAENSLGTRESSVFIAVRENMILTNEELPGQGLILKVPEPLELMCNTTEDNSLNVTWLKNGNPVIISDNVHIISETNSLVIHNTEDDDTGEYTCVVDESLNTTIKVKARTEFTEEFHKSHILVEGDKLVLHCQVKGTPSPVITWYRDGVLINGSDVRIMLESSDIHLNDILTIQEVEFDDRAYYSCEASNEVNRVRSTIYVRVKDKLAALWPFLGICLEVAILCGIIFFYEKKRVKPDVSAGIKVSKTVPDNVKSKDVRQRK</sequence>
<feature type="transmembrane region" description="Helical" evidence="2">
    <location>
        <begin position="591"/>
        <end position="612"/>
    </location>
</feature>
<dbReference type="InterPro" id="IPR003599">
    <property type="entry name" value="Ig_sub"/>
</dbReference>
<feature type="domain" description="Ig-like" evidence="3">
    <location>
        <begin position="211"/>
        <end position="300"/>
    </location>
</feature>
<dbReference type="InterPro" id="IPR003598">
    <property type="entry name" value="Ig_sub2"/>
</dbReference>
<dbReference type="PANTHER" id="PTHR13817">
    <property type="entry name" value="TITIN"/>
    <property type="match status" value="1"/>
</dbReference>
<name>A0ABM1S4W2_LIMPO</name>
<keyword evidence="2" id="KW-0472">Membrane</keyword>
<dbReference type="SMART" id="SM00409">
    <property type="entry name" value="IG"/>
    <property type="match status" value="5"/>
</dbReference>
<feature type="domain" description="Ig-like" evidence="3">
    <location>
        <begin position="305"/>
        <end position="398"/>
    </location>
</feature>
<dbReference type="Pfam" id="PF07679">
    <property type="entry name" value="I-set"/>
    <property type="match status" value="3"/>
</dbReference>
<dbReference type="CDD" id="cd00096">
    <property type="entry name" value="Ig"/>
    <property type="match status" value="1"/>
</dbReference>
<protein>
    <submittedName>
        <fullName evidence="5">Hemicentin-1-like</fullName>
    </submittedName>
</protein>
<keyword evidence="2" id="KW-0812">Transmembrane</keyword>
<organism evidence="4 5">
    <name type="scientific">Limulus polyphemus</name>
    <name type="common">Atlantic horseshoe crab</name>
    <dbReference type="NCBI Taxonomy" id="6850"/>
    <lineage>
        <taxon>Eukaryota</taxon>
        <taxon>Metazoa</taxon>
        <taxon>Ecdysozoa</taxon>
        <taxon>Arthropoda</taxon>
        <taxon>Chelicerata</taxon>
        <taxon>Merostomata</taxon>
        <taxon>Xiphosura</taxon>
        <taxon>Limulidae</taxon>
        <taxon>Limulus</taxon>
    </lineage>
</organism>
<dbReference type="SUPFAM" id="SSF48726">
    <property type="entry name" value="Immunoglobulin"/>
    <property type="match status" value="5"/>
</dbReference>